<feature type="transmembrane region" description="Helical" evidence="1">
    <location>
        <begin position="29"/>
        <end position="48"/>
    </location>
</feature>
<proteinExistence type="predicted"/>
<name>A0ABN3HTN3_9ACTN</name>
<dbReference type="EMBL" id="BAAATJ010000002">
    <property type="protein sequence ID" value="GAA2387197.1"/>
    <property type="molecule type" value="Genomic_DNA"/>
</dbReference>
<dbReference type="Proteomes" id="UP001500058">
    <property type="component" value="Unassembled WGS sequence"/>
</dbReference>
<evidence type="ECO:0000313" key="3">
    <source>
        <dbReference type="Proteomes" id="UP001500058"/>
    </source>
</evidence>
<keyword evidence="3" id="KW-1185">Reference proteome</keyword>
<keyword evidence="1" id="KW-0812">Transmembrane</keyword>
<evidence type="ECO:0000256" key="1">
    <source>
        <dbReference type="SAM" id="Phobius"/>
    </source>
</evidence>
<keyword evidence="1" id="KW-0472">Membrane</keyword>
<protein>
    <submittedName>
        <fullName evidence="2">Uncharacterized protein</fullName>
    </submittedName>
</protein>
<dbReference type="RefSeq" id="WP_344629372.1">
    <property type="nucleotide sequence ID" value="NZ_BAAATJ010000002.1"/>
</dbReference>
<accession>A0ABN3HTN3</accession>
<keyword evidence="1" id="KW-1133">Transmembrane helix</keyword>
<organism evidence="2 3">
    <name type="scientific">Streptomyces glaucosporus</name>
    <dbReference type="NCBI Taxonomy" id="284044"/>
    <lineage>
        <taxon>Bacteria</taxon>
        <taxon>Bacillati</taxon>
        <taxon>Actinomycetota</taxon>
        <taxon>Actinomycetes</taxon>
        <taxon>Kitasatosporales</taxon>
        <taxon>Streptomycetaceae</taxon>
        <taxon>Streptomyces</taxon>
    </lineage>
</organism>
<evidence type="ECO:0000313" key="2">
    <source>
        <dbReference type="EMBL" id="GAA2387197.1"/>
    </source>
</evidence>
<sequence>MRHDDDHEPVFVRSEWGTNRYVYNPDSPVGMTFIVLSLALVVLFFFHVSDSSSWTEDELRDAVHEATGVLAEEPHPFPSRLEPSEWVADRIEEAVHEAGGVNAAPGPRVEYVEEAGRYEVTATDTTAVFCLRVEWSPFISEEDAEPDPYEYGGAPGDSFDPRYTLRTTVAEDYC</sequence>
<comment type="caution">
    <text evidence="2">The sequence shown here is derived from an EMBL/GenBank/DDBJ whole genome shotgun (WGS) entry which is preliminary data.</text>
</comment>
<reference evidence="2 3" key="1">
    <citation type="journal article" date="2019" name="Int. J. Syst. Evol. Microbiol.">
        <title>The Global Catalogue of Microorganisms (GCM) 10K type strain sequencing project: providing services to taxonomists for standard genome sequencing and annotation.</title>
        <authorList>
            <consortium name="The Broad Institute Genomics Platform"/>
            <consortium name="The Broad Institute Genome Sequencing Center for Infectious Disease"/>
            <person name="Wu L."/>
            <person name="Ma J."/>
        </authorList>
    </citation>
    <scope>NUCLEOTIDE SEQUENCE [LARGE SCALE GENOMIC DNA]</scope>
    <source>
        <strain evidence="2 3">JCM 6921</strain>
    </source>
</reference>
<gene>
    <name evidence="2" type="ORF">GCM10010420_07760</name>
</gene>